<dbReference type="HOGENOM" id="CLU_3058981_0_0_11"/>
<dbReference type="InterPro" id="IPR000843">
    <property type="entry name" value="HTH_LacI"/>
</dbReference>
<gene>
    <name evidence="3" type="ordered locus">BBPR_0451</name>
</gene>
<dbReference type="GO" id="GO:0003677">
    <property type="term" value="F:DNA binding"/>
    <property type="evidence" value="ECO:0007669"/>
    <property type="project" value="InterPro"/>
</dbReference>
<dbReference type="KEGG" id="bbp:BBPR_0451"/>
<reference evidence="3 4" key="1">
    <citation type="journal article" date="2010" name="Proc. Natl. Acad. Sci. U.S.A.">
        <title>Genome analysis of Bifidobacterium bifidum PRL2010 reveals metabolic pathways for host-derived glycan foraging.</title>
        <authorList>
            <person name="Turroni F."/>
            <person name="Bottacini F."/>
            <person name="Foroni E."/>
            <person name="Mulder I."/>
            <person name="Kim J.H."/>
            <person name="Zomer A."/>
            <person name="Sanchez B."/>
            <person name="Bidossi A."/>
            <person name="Ferrarini A."/>
            <person name="Giubellini V."/>
            <person name="Delledonne M."/>
            <person name="Henrissat B."/>
            <person name="Coutinho P."/>
            <person name="Oggioni M."/>
            <person name="Fitzgerald G.F."/>
            <person name="Mills D."/>
            <person name="Margolles A."/>
            <person name="Kelly D."/>
            <person name="van Sinderen D."/>
            <person name="Ventura M."/>
        </authorList>
    </citation>
    <scope>NUCLEOTIDE SEQUENCE [LARGE SCALE GENOMIC DNA]</scope>
    <source>
        <strain evidence="3 4">PRL2010</strain>
    </source>
</reference>
<dbReference type="Proteomes" id="UP000002312">
    <property type="component" value="Chromosome"/>
</dbReference>
<organism evidence="3 4">
    <name type="scientific">Bifidobacterium bifidum (strain PRL2010)</name>
    <dbReference type="NCBI Taxonomy" id="702459"/>
    <lineage>
        <taxon>Bacteria</taxon>
        <taxon>Bacillati</taxon>
        <taxon>Actinomycetota</taxon>
        <taxon>Actinomycetes</taxon>
        <taxon>Bifidobacteriales</taxon>
        <taxon>Bifidobacteriaceae</taxon>
        <taxon>Bifidobacterium</taxon>
    </lineage>
</organism>
<dbReference type="PROSITE" id="PS50943">
    <property type="entry name" value="HTH_CROC1"/>
    <property type="match status" value="1"/>
</dbReference>
<evidence type="ECO:0000259" key="2">
    <source>
        <dbReference type="PROSITE" id="PS50943"/>
    </source>
</evidence>
<name>A0A0H3EB81_BIFBP</name>
<dbReference type="GO" id="GO:0006355">
    <property type="term" value="P:regulation of DNA-templated transcription"/>
    <property type="evidence" value="ECO:0007669"/>
    <property type="project" value="InterPro"/>
</dbReference>
<dbReference type="CDD" id="cd01392">
    <property type="entry name" value="HTH_LacI"/>
    <property type="match status" value="1"/>
</dbReference>
<dbReference type="Gene3D" id="1.10.260.40">
    <property type="entry name" value="lambda repressor-like DNA-binding domains"/>
    <property type="match status" value="1"/>
</dbReference>
<evidence type="ECO:0000259" key="1">
    <source>
        <dbReference type="PROSITE" id="PS50932"/>
    </source>
</evidence>
<dbReference type="Pfam" id="PF00356">
    <property type="entry name" value="LacI"/>
    <property type="match status" value="1"/>
</dbReference>
<dbReference type="SUPFAM" id="SSF47413">
    <property type="entry name" value="lambda repressor-like DNA-binding domains"/>
    <property type="match status" value="1"/>
</dbReference>
<evidence type="ECO:0000313" key="3">
    <source>
        <dbReference type="EMBL" id="ADP35558.1"/>
    </source>
</evidence>
<sequence length="53" mass="5650">MATLKDVAKAAGVSPSTVSYTLRGGAYVSQETTEQICAIIERNKNTTPVDILH</sequence>
<feature type="domain" description="HTH cro/C1-type" evidence="2">
    <location>
        <begin position="3"/>
        <end position="52"/>
    </location>
</feature>
<dbReference type="AlphaFoldDB" id="A0A0H3EB81"/>
<dbReference type="InterPro" id="IPR001387">
    <property type="entry name" value="Cro/C1-type_HTH"/>
</dbReference>
<dbReference type="EMBL" id="CP001840">
    <property type="protein sequence ID" value="ADP35558.1"/>
    <property type="molecule type" value="Genomic_DNA"/>
</dbReference>
<dbReference type="PATRIC" id="fig|702459.3.peg.468"/>
<dbReference type="SMART" id="SM00354">
    <property type="entry name" value="HTH_LACI"/>
    <property type="match status" value="1"/>
</dbReference>
<dbReference type="PROSITE" id="PS50932">
    <property type="entry name" value="HTH_LACI_2"/>
    <property type="match status" value="1"/>
</dbReference>
<accession>A0A0H3EB81</accession>
<dbReference type="RefSeq" id="WP_013389604.1">
    <property type="nucleotide sequence ID" value="NC_014638.1"/>
</dbReference>
<dbReference type="InterPro" id="IPR010982">
    <property type="entry name" value="Lambda_DNA-bd_dom_sf"/>
</dbReference>
<evidence type="ECO:0000313" key="4">
    <source>
        <dbReference type="Proteomes" id="UP000002312"/>
    </source>
</evidence>
<feature type="domain" description="HTH lacI-type" evidence="1">
    <location>
        <begin position="2"/>
        <end position="42"/>
    </location>
</feature>
<proteinExistence type="predicted"/>
<protein>
    <submittedName>
        <fullName evidence="3">Uncharacterized protein</fullName>
    </submittedName>
</protein>
<dbReference type="OrthoDB" id="2854648at2"/>